<proteinExistence type="predicted"/>
<reference evidence="1" key="1">
    <citation type="submission" date="2022-05" db="EMBL/GenBank/DDBJ databases">
        <title>Megaplasmid of Vibrio parahaemolyticus.</title>
        <authorList>
            <person name="Strauch E."/>
            <person name="Borowiak M."/>
        </authorList>
    </citation>
    <scope>NUCLEOTIDE SEQUENCE</scope>
    <source>
        <strain evidence="1">16-VB00198</strain>
    </source>
</reference>
<name>A0AA46UNA6_VIBPH</name>
<dbReference type="EMBL" id="CP097356">
    <property type="protein sequence ID" value="UYV28877.1"/>
    <property type="molecule type" value="Genomic_DNA"/>
</dbReference>
<dbReference type="AlphaFoldDB" id="A0AA46UNA6"/>
<sequence>MAVTIEATKIELIKELEVRGFVTAGAFAQNGPFMEAIAAALQTIITRDMEVKVTSGSSKGTYRVY</sequence>
<evidence type="ECO:0000313" key="2">
    <source>
        <dbReference type="Proteomes" id="UP001163036"/>
    </source>
</evidence>
<organism evidence="1 2">
    <name type="scientific">Vibrio parahaemolyticus</name>
    <dbReference type="NCBI Taxonomy" id="670"/>
    <lineage>
        <taxon>Bacteria</taxon>
        <taxon>Pseudomonadati</taxon>
        <taxon>Pseudomonadota</taxon>
        <taxon>Gammaproteobacteria</taxon>
        <taxon>Vibrionales</taxon>
        <taxon>Vibrionaceae</taxon>
        <taxon>Vibrio</taxon>
    </lineage>
</organism>
<dbReference type="RefSeq" id="WP_228086450.1">
    <property type="nucleotide sequence ID" value="NZ_CP097356.1"/>
</dbReference>
<gene>
    <name evidence="1" type="ORF">M5598_16810</name>
</gene>
<dbReference type="Proteomes" id="UP001163036">
    <property type="component" value="Chromosome 2"/>
</dbReference>
<accession>A0AA46UNA6</accession>
<protein>
    <submittedName>
        <fullName evidence="1">Uncharacterized protein</fullName>
    </submittedName>
</protein>
<evidence type="ECO:0000313" key="1">
    <source>
        <dbReference type="EMBL" id="UYV28877.1"/>
    </source>
</evidence>